<reference evidence="2" key="1">
    <citation type="journal article" date="2020" name="Genome Biol.">
        <title>Gamete binning: chromosome-level and haplotype-resolved genome assembly enabled by high-throughput single-cell sequencing of gamete genomes.</title>
        <authorList>
            <person name="Campoy J.A."/>
            <person name="Sun H."/>
            <person name="Goel M."/>
            <person name="Jiao W.-B."/>
            <person name="Folz-Donahue K."/>
            <person name="Wang N."/>
            <person name="Rubio M."/>
            <person name="Liu C."/>
            <person name="Kukat C."/>
            <person name="Ruiz D."/>
            <person name="Huettel B."/>
            <person name="Schneeberger K."/>
        </authorList>
    </citation>
    <scope>NUCLEOTIDE SEQUENCE [LARGE SCALE GENOMIC DNA]</scope>
    <source>
        <strain evidence="2">cv. Rojo Pasion</strain>
    </source>
</reference>
<name>A0A6J5Y1T6_PRUAR</name>
<dbReference type="AlphaFoldDB" id="A0A6J5Y1T6"/>
<protein>
    <submittedName>
        <fullName evidence="1">Uncharacterized protein</fullName>
    </submittedName>
</protein>
<evidence type="ECO:0000313" key="2">
    <source>
        <dbReference type="Proteomes" id="UP000507245"/>
    </source>
</evidence>
<organism evidence="1 2">
    <name type="scientific">Prunus armeniaca</name>
    <name type="common">Apricot</name>
    <name type="synonym">Armeniaca vulgaris</name>
    <dbReference type="NCBI Taxonomy" id="36596"/>
    <lineage>
        <taxon>Eukaryota</taxon>
        <taxon>Viridiplantae</taxon>
        <taxon>Streptophyta</taxon>
        <taxon>Embryophyta</taxon>
        <taxon>Tracheophyta</taxon>
        <taxon>Spermatophyta</taxon>
        <taxon>Magnoliopsida</taxon>
        <taxon>eudicotyledons</taxon>
        <taxon>Gunneridae</taxon>
        <taxon>Pentapetalae</taxon>
        <taxon>rosids</taxon>
        <taxon>fabids</taxon>
        <taxon>Rosales</taxon>
        <taxon>Rosaceae</taxon>
        <taxon>Amygdaloideae</taxon>
        <taxon>Amygdaleae</taxon>
        <taxon>Prunus</taxon>
    </lineage>
</organism>
<dbReference type="Proteomes" id="UP000507245">
    <property type="component" value="Unassembled WGS sequence"/>
</dbReference>
<accession>A0A6J5Y1T6</accession>
<keyword evidence="2" id="KW-1185">Reference proteome</keyword>
<dbReference type="EMBL" id="CAEKKB010000008">
    <property type="protein sequence ID" value="CAB4319919.1"/>
    <property type="molecule type" value="Genomic_DNA"/>
</dbReference>
<evidence type="ECO:0000313" key="1">
    <source>
        <dbReference type="EMBL" id="CAB4319919.1"/>
    </source>
</evidence>
<gene>
    <name evidence="1" type="ORF">ORAREDHAP_LOCUS47950</name>
</gene>
<sequence length="131" mass="14290">MTKHSRFSGSRRAVPSPPRAGYLVVIWTFGKSLEPGPWVPGARLRQGKDWVSHILCQWTLLFGKGRYGLSAIVGKGYGARPKMGLSHWASASRLSGRVHECQNGLGRYGLKSLCCRQKSGVAGFQSWASAS</sequence>
<proteinExistence type="predicted"/>